<accession>A0A226X455</accession>
<protein>
    <submittedName>
        <fullName evidence="1">Uncharacterized protein</fullName>
    </submittedName>
</protein>
<evidence type="ECO:0000313" key="1">
    <source>
        <dbReference type="EMBL" id="OXC78232.1"/>
    </source>
</evidence>
<proteinExistence type="predicted"/>
<name>A0A226X455_CABSO</name>
<evidence type="ECO:0000313" key="2">
    <source>
        <dbReference type="Proteomes" id="UP000214720"/>
    </source>
</evidence>
<reference evidence="2" key="1">
    <citation type="submission" date="2017-01" db="EMBL/GenBank/DDBJ databases">
        <title>Genome Analysis of Deinococcus marmoris KOPRI26562.</title>
        <authorList>
            <person name="Kim J.H."/>
            <person name="Oh H.-M."/>
        </authorList>
    </citation>
    <scope>NUCLEOTIDE SEQUENCE [LARGE SCALE GENOMIC DNA]</scope>
    <source>
        <strain evidence="2">PAMC 26633</strain>
    </source>
</reference>
<dbReference type="Proteomes" id="UP000214720">
    <property type="component" value="Unassembled WGS sequence"/>
</dbReference>
<comment type="caution">
    <text evidence="1">The sequence shown here is derived from an EMBL/GenBank/DDBJ whole genome shotgun (WGS) entry which is preliminary data.</text>
</comment>
<gene>
    <name evidence="1" type="ORF">BSU04_13095</name>
</gene>
<dbReference type="EMBL" id="MTHB01000073">
    <property type="protein sequence ID" value="OXC78232.1"/>
    <property type="molecule type" value="Genomic_DNA"/>
</dbReference>
<dbReference type="AlphaFoldDB" id="A0A226X455"/>
<dbReference type="RefSeq" id="WP_089160876.1">
    <property type="nucleotide sequence ID" value="NZ_MTHB01000073.1"/>
</dbReference>
<sequence>MTPRKKSNTLRVDGWVYSTATIELRYYPDQACRPDFVIPERNAATQVKRGFVPEVSLMPGF</sequence>
<organism evidence="1 2">
    <name type="scientific">Caballeronia sordidicola</name>
    <name type="common">Burkholderia sordidicola</name>
    <dbReference type="NCBI Taxonomy" id="196367"/>
    <lineage>
        <taxon>Bacteria</taxon>
        <taxon>Pseudomonadati</taxon>
        <taxon>Pseudomonadota</taxon>
        <taxon>Betaproteobacteria</taxon>
        <taxon>Burkholderiales</taxon>
        <taxon>Burkholderiaceae</taxon>
        <taxon>Caballeronia</taxon>
    </lineage>
</organism>